<reference evidence="1 2" key="1">
    <citation type="submission" date="2023-07" db="EMBL/GenBank/DDBJ databases">
        <title>Genomic Encyclopedia of Type Strains, Phase IV (KMG-IV): sequencing the most valuable type-strain genomes for metagenomic binning, comparative biology and taxonomic classification.</title>
        <authorList>
            <person name="Goeker M."/>
        </authorList>
    </citation>
    <scope>NUCLEOTIDE SEQUENCE [LARGE SCALE GENOMIC DNA]</scope>
    <source>
        <strain evidence="1 2">DSM 19619</strain>
    </source>
</reference>
<dbReference type="Proteomes" id="UP001242480">
    <property type="component" value="Unassembled WGS sequence"/>
</dbReference>
<keyword evidence="2" id="KW-1185">Reference proteome</keyword>
<evidence type="ECO:0000313" key="1">
    <source>
        <dbReference type="EMBL" id="MDQ0473541.1"/>
    </source>
</evidence>
<sequence>MTSYASGVVSTASYDPARGWLSTLVHQQGSGGTALLSLSYTRALTGRIEAVTDQLNASSADTWTYTYDDLDQLKRAANAGNSGYNEAYTYDIAGNLLSKTGVGSYT</sequence>
<accession>A0ABU0JGX6</accession>
<protein>
    <submittedName>
        <fullName evidence="1">YD repeat-containing protein</fullName>
    </submittedName>
</protein>
<comment type="caution">
    <text evidence="1">The sequence shown here is derived from an EMBL/GenBank/DDBJ whole genome shotgun (WGS) entry which is preliminary data.</text>
</comment>
<dbReference type="RefSeq" id="WP_307281979.1">
    <property type="nucleotide sequence ID" value="NZ_JAUSVX010000017.1"/>
</dbReference>
<name>A0ABU0JGX6_9HYPH</name>
<organism evidence="1 2">
    <name type="scientific">Labrys wisconsinensis</name>
    <dbReference type="NCBI Taxonomy" id="425677"/>
    <lineage>
        <taxon>Bacteria</taxon>
        <taxon>Pseudomonadati</taxon>
        <taxon>Pseudomonadota</taxon>
        <taxon>Alphaproteobacteria</taxon>
        <taxon>Hyphomicrobiales</taxon>
        <taxon>Xanthobacteraceae</taxon>
        <taxon>Labrys</taxon>
    </lineage>
</organism>
<evidence type="ECO:0000313" key="2">
    <source>
        <dbReference type="Proteomes" id="UP001242480"/>
    </source>
</evidence>
<dbReference type="EMBL" id="JAUSVX010000017">
    <property type="protein sequence ID" value="MDQ0473541.1"/>
    <property type="molecule type" value="Genomic_DNA"/>
</dbReference>
<dbReference type="Gene3D" id="2.180.10.10">
    <property type="entry name" value="RHS repeat-associated core"/>
    <property type="match status" value="1"/>
</dbReference>
<gene>
    <name evidence="1" type="ORF">QO011_006577</name>
</gene>
<proteinExistence type="predicted"/>